<dbReference type="eggNOG" id="COG3391">
    <property type="taxonomic scope" value="Bacteria"/>
</dbReference>
<evidence type="ECO:0000259" key="3">
    <source>
        <dbReference type="Pfam" id="PF01833"/>
    </source>
</evidence>
<feature type="domain" description="Teneurin NHL" evidence="4">
    <location>
        <begin position="355"/>
        <end position="406"/>
    </location>
</feature>
<dbReference type="STRING" id="234267.Acid_5924"/>
<dbReference type="SUPFAM" id="SSF63829">
    <property type="entry name" value="Calcium-dependent phosphotriesterase"/>
    <property type="match status" value="2"/>
</dbReference>
<dbReference type="InterPro" id="IPR014756">
    <property type="entry name" value="Ig_E-set"/>
</dbReference>
<dbReference type="CDD" id="cd14953">
    <property type="entry name" value="NHL_like_1"/>
    <property type="match status" value="1"/>
</dbReference>
<dbReference type="EMBL" id="CP000473">
    <property type="protein sequence ID" value="ABJ86865.1"/>
    <property type="molecule type" value="Genomic_DNA"/>
</dbReference>
<evidence type="ECO:0000256" key="1">
    <source>
        <dbReference type="ARBA" id="ARBA00022737"/>
    </source>
</evidence>
<gene>
    <name evidence="5" type="ordered locus">Acid_5924</name>
</gene>
<evidence type="ECO:0000313" key="5">
    <source>
        <dbReference type="EMBL" id="ABJ86865.1"/>
    </source>
</evidence>
<protein>
    <submittedName>
        <fullName evidence="5">NHL repeat containing protein</fullName>
    </submittedName>
</protein>
<dbReference type="HOGENOM" id="CLU_318822_0_0_0"/>
<evidence type="ECO:0000259" key="4">
    <source>
        <dbReference type="Pfam" id="PF25021"/>
    </source>
</evidence>
<keyword evidence="1" id="KW-0677">Repeat</keyword>
<feature type="domain" description="Teneurin NHL" evidence="4">
    <location>
        <begin position="75"/>
        <end position="126"/>
    </location>
</feature>
<dbReference type="SUPFAM" id="SSF63825">
    <property type="entry name" value="YWTD domain"/>
    <property type="match status" value="1"/>
</dbReference>
<dbReference type="KEGG" id="sus:Acid_5924"/>
<accession>Q01U05</accession>
<sequence length="912" mass="88870">MAGASAFAQQYTISTVAGGAPPPTPVAALSTSIGQPRKIALSGGNMYFSSGNSVFKIDGSGTLTLVAGNSRAGFSGDGGPAVNAQLNSPQGVALDSAGNLYIADSQNNRVRKVNPQGIISTFAGNGNVSVPGFWGDSGAATDASIHLPVAIAVDSSNNVYIAASADNTVRRVTTDGIINIFAGAGYKGYYGDAGAAGLAGLTGPQDITFGPKGVLLIADTGNAVIRQVGTDGVISTVSGNAAVGISGDGVALKLAMVSPFGVAVDSAGVIYVAELGSNRIRKIDTAGNITTAIGDGTQGFAGDGGAPNKVEMSLPTSVQVDSSGNLYFADSLNNRIRKLSGGNVNTYAGNGIVARSGDGGAATNAQLNTPLGVAVDAAGNLYVSDTLNNLVRRVDTKGVITTFAGNGTAGFGGDGGAAASAQLNNPQGLAVDSAGNLYIADTQNHRVRKVSGGVMSTVAGSGTSGFAGDGGAATSAQLNAPFSVALDAAGNLYIAEFSNNRIRKVATNGNISTLAGTGVSGYSGDGGPATSAQLNGPQAVAVDGSGNVYVADTANNRVRKIGPTGLITTVAGNGIGGFSGDGGPATSAQVGNPNGLALDSVGNVFITDGSARVRKLFISGIISTIAGGGNRGYSGDGGNAFAAQLNGPSGLAINSTGALFVADALNNAVRMLQISASGISVNAVTNGATNLSGPVAPGEIVVIYGSGLGGALTTFTPNPDGGVPKVAGGTSVFFNGAPAPVLYSSANQVAAVVPYGISGSLAQMYVQYQGASSAPFNVSVATVIPGVFTLNGSGTGQAAAINAKDNSINGVGSPAKAGDYITLYITGVGQTSPAGADGSINVAPLPAPVASVKVTIAGQNATVQFAGGAPGSVAGAIQVNAQIPAGVAGNAVPVVVQVGTSNSQPGVTIAVN</sequence>
<dbReference type="InterPro" id="IPR017803">
    <property type="entry name" value="CHP03437_C"/>
</dbReference>
<reference evidence="5" key="1">
    <citation type="submission" date="2006-10" db="EMBL/GenBank/DDBJ databases">
        <title>Complete sequence of Solibacter usitatus Ellin6076.</title>
        <authorList>
            <consortium name="US DOE Joint Genome Institute"/>
            <person name="Copeland A."/>
            <person name="Lucas S."/>
            <person name="Lapidus A."/>
            <person name="Barry K."/>
            <person name="Detter J.C."/>
            <person name="Glavina del Rio T."/>
            <person name="Hammon N."/>
            <person name="Israni S."/>
            <person name="Dalin E."/>
            <person name="Tice H."/>
            <person name="Pitluck S."/>
            <person name="Thompson L.S."/>
            <person name="Brettin T."/>
            <person name="Bruce D."/>
            <person name="Han C."/>
            <person name="Tapia R."/>
            <person name="Gilna P."/>
            <person name="Schmutz J."/>
            <person name="Larimer F."/>
            <person name="Land M."/>
            <person name="Hauser L."/>
            <person name="Kyrpides N."/>
            <person name="Mikhailova N."/>
            <person name="Janssen P.H."/>
            <person name="Kuske C.R."/>
            <person name="Richardson P."/>
        </authorList>
    </citation>
    <scope>NUCLEOTIDE SEQUENCE</scope>
    <source>
        <strain evidence="5">Ellin6076</strain>
    </source>
</reference>
<feature type="domain" description="IPT/TIG" evidence="3">
    <location>
        <begin position="692"/>
        <end position="775"/>
    </location>
</feature>
<dbReference type="InterPro" id="IPR011042">
    <property type="entry name" value="6-blade_b-propeller_TolB-like"/>
</dbReference>
<organism evidence="5">
    <name type="scientific">Solibacter usitatus (strain Ellin6076)</name>
    <dbReference type="NCBI Taxonomy" id="234267"/>
    <lineage>
        <taxon>Bacteria</taxon>
        <taxon>Pseudomonadati</taxon>
        <taxon>Acidobacteriota</taxon>
        <taxon>Terriglobia</taxon>
        <taxon>Bryobacterales</taxon>
        <taxon>Solibacteraceae</taxon>
        <taxon>Candidatus Solibacter</taxon>
    </lineage>
</organism>
<evidence type="ECO:0000256" key="2">
    <source>
        <dbReference type="PROSITE-ProRule" id="PRU00504"/>
    </source>
</evidence>
<dbReference type="InterPro" id="IPR001258">
    <property type="entry name" value="NHL_repeat"/>
</dbReference>
<dbReference type="InterPro" id="IPR013783">
    <property type="entry name" value="Ig-like_fold"/>
</dbReference>
<proteinExistence type="predicted"/>
<dbReference type="SUPFAM" id="SSF81296">
    <property type="entry name" value="E set domains"/>
    <property type="match status" value="1"/>
</dbReference>
<dbReference type="eggNOG" id="COG3386">
    <property type="taxonomic scope" value="Bacteria"/>
</dbReference>
<dbReference type="Gene3D" id="2.60.40.10">
    <property type="entry name" value="Immunoglobulins"/>
    <property type="match status" value="1"/>
</dbReference>
<dbReference type="PROSITE" id="PS51125">
    <property type="entry name" value="NHL"/>
    <property type="match status" value="3"/>
</dbReference>
<dbReference type="Gene3D" id="2.120.10.30">
    <property type="entry name" value="TolB, C-terminal domain"/>
    <property type="match status" value="6"/>
</dbReference>
<dbReference type="PANTHER" id="PTHR46388:SF2">
    <property type="entry name" value="NHL REPEAT-CONTAINING PROTEIN 2"/>
    <property type="match status" value="1"/>
</dbReference>
<dbReference type="InParanoid" id="Q01U05"/>
<dbReference type="InterPro" id="IPR056822">
    <property type="entry name" value="TEN_NHL"/>
</dbReference>
<dbReference type="NCBIfam" id="TIGR03437">
    <property type="entry name" value="Soli_cterm"/>
    <property type="match status" value="1"/>
</dbReference>
<dbReference type="AlphaFoldDB" id="Q01U05"/>
<name>Q01U05_SOLUE</name>
<feature type="repeat" description="NHL" evidence="2">
    <location>
        <begin position="73"/>
        <end position="116"/>
    </location>
</feature>
<dbReference type="Pfam" id="PF25021">
    <property type="entry name" value="TEN_NHL"/>
    <property type="match status" value="3"/>
</dbReference>
<dbReference type="PANTHER" id="PTHR46388">
    <property type="entry name" value="NHL REPEAT-CONTAINING PROTEIN 2"/>
    <property type="match status" value="1"/>
</dbReference>
<feature type="repeat" description="NHL" evidence="2">
    <location>
        <begin position="533"/>
        <end position="564"/>
    </location>
</feature>
<feature type="domain" description="Teneurin NHL" evidence="4">
    <location>
        <begin position="523"/>
        <end position="572"/>
    </location>
</feature>
<dbReference type="InterPro" id="IPR002909">
    <property type="entry name" value="IPT_dom"/>
</dbReference>
<dbReference type="Pfam" id="PF01833">
    <property type="entry name" value="TIG"/>
    <property type="match status" value="1"/>
</dbReference>
<feature type="repeat" description="NHL" evidence="2">
    <location>
        <begin position="422"/>
        <end position="453"/>
    </location>
</feature>
<dbReference type="Pfam" id="PF01436">
    <property type="entry name" value="NHL"/>
    <property type="match status" value="1"/>
</dbReference>